<sequence>MDGSTVAFASLDELDQQGEGRSDLLHLHSTGGSAVKVEGCSDSWRGGAEALACKEASGTSTAADSPPETSPVAPADAGFPAAEVSVHAAEEEQTLAETTACDHSAAPQQQLPPSASPASASDAQDEGPIDAVAGAAATVAVEALHKSEKLSESHSHYLLRSSGQGVSKAWEGAIEHAAAAASATASRVATTDFSALKVTANPLLAAASYIGLGASWDSSSADTEGNAICKKAESGAATAPAENVREANSHNSERGSLGCEEAPPPDSEGSASSRWLLGRLRLPGVTQWLCSTNVGCDRPQSCTVAVADTETELEGSEAEAAAQEHLATVSRTYPTAAAAAGAGSLQGQDARRQEELVTADCGFSCTPSTPKATRVVKGLLDARKQERATVAGEGGAGCCTGCCTAEPVKTPEGFEPVLTSLEETEVTAIACEHCLVPDLGGERGRMNDEGSESAQTATDRLQQQQKQKLWESLRSTMATSSRRSVDVVQQAATTAASAAGAATRALDALVVPLFGTCMHPTTHERVGSQHIVLEEENCPDQAGGNAEGPEELLHVNGREDEHSQANELACGASETNSRSLLTELQRRQQALAEAVRNRSTNFFQHSVALTSSSSFSEARYHLAEIVDTGGPEVSGVWAGVKVGLGIATLASGHLILGGAMVAVATSSLGSALLWGRHRQEVYEIMRGDYAGDEDPSQAAEGLSNAGEIPEGSEEFEESGMLSSIAGGDEDSCAATASFPLSSTPLVQCDAGNVPNSSSAASEALTGPSGDDGALALE</sequence>
<feature type="region of interest" description="Disordered" evidence="1">
    <location>
        <begin position="1"/>
        <end position="26"/>
    </location>
</feature>
<dbReference type="VEuPathDB" id="ToxoDB:EAH_00015540"/>
<dbReference type="OMA" id="TAIACEH"/>
<gene>
    <name evidence="2" type="ORF">EAH_00015540</name>
</gene>
<feature type="compositionally biased region" description="Low complexity" evidence="1">
    <location>
        <begin position="100"/>
        <end position="122"/>
    </location>
</feature>
<dbReference type="Proteomes" id="UP000018050">
    <property type="component" value="Unassembled WGS sequence"/>
</dbReference>
<keyword evidence="3" id="KW-1185">Reference proteome</keyword>
<accession>U6GYY8</accession>
<reference evidence="2" key="1">
    <citation type="submission" date="2013-10" db="EMBL/GenBank/DDBJ databases">
        <title>Genomic analysis of the causative agents of coccidiosis in chickens.</title>
        <authorList>
            <person name="Reid A.J."/>
            <person name="Blake D."/>
            <person name="Billington K."/>
            <person name="Browne H."/>
            <person name="Dunn M."/>
            <person name="Hung S."/>
            <person name="Kawahara F."/>
            <person name="Miranda-Saavedra D."/>
            <person name="Mourier T."/>
            <person name="Nagra H."/>
            <person name="Otto T.D."/>
            <person name="Rawlings N."/>
            <person name="Sanchez A."/>
            <person name="Sanders M."/>
            <person name="Subramaniam C."/>
            <person name="Tay Y."/>
            <person name="Dear P."/>
            <person name="Doerig C."/>
            <person name="Gruber A."/>
            <person name="Parkinson J."/>
            <person name="Shirley M."/>
            <person name="Wan K.L."/>
            <person name="Berriman M."/>
            <person name="Tomley F."/>
            <person name="Pain A."/>
        </authorList>
    </citation>
    <scope>NUCLEOTIDE SEQUENCE [LARGE SCALE GENOMIC DNA]</scope>
    <source>
        <strain evidence="2">Houghton</strain>
    </source>
</reference>
<evidence type="ECO:0000313" key="2">
    <source>
        <dbReference type="EMBL" id="CDI84438.1"/>
    </source>
</evidence>
<feature type="region of interest" description="Disordered" evidence="1">
    <location>
        <begin position="234"/>
        <end position="272"/>
    </location>
</feature>
<dbReference type="GeneID" id="25269624"/>
<feature type="region of interest" description="Disordered" evidence="1">
    <location>
        <begin position="689"/>
        <end position="727"/>
    </location>
</feature>
<proteinExistence type="predicted"/>
<reference evidence="2" key="2">
    <citation type="submission" date="2013-10" db="EMBL/GenBank/DDBJ databases">
        <authorList>
            <person name="Aslett M."/>
        </authorList>
    </citation>
    <scope>NUCLEOTIDE SEQUENCE [LARGE SCALE GENOMIC DNA]</scope>
    <source>
        <strain evidence="2">Houghton</strain>
    </source>
</reference>
<protein>
    <submittedName>
        <fullName evidence="2">Uncharacterized protein</fullName>
    </submittedName>
</protein>
<feature type="region of interest" description="Disordered" evidence="1">
    <location>
        <begin position="52"/>
        <end position="76"/>
    </location>
</feature>
<dbReference type="RefSeq" id="XP_013246591.1">
    <property type="nucleotide sequence ID" value="XM_013391137.1"/>
</dbReference>
<feature type="region of interest" description="Disordered" evidence="1">
    <location>
        <begin position="749"/>
        <end position="777"/>
    </location>
</feature>
<feature type="region of interest" description="Disordered" evidence="1">
    <location>
        <begin position="100"/>
        <end position="126"/>
    </location>
</feature>
<organism evidence="2 3">
    <name type="scientific">Eimeria acervulina</name>
    <name type="common">Coccidian parasite</name>
    <dbReference type="NCBI Taxonomy" id="5801"/>
    <lineage>
        <taxon>Eukaryota</taxon>
        <taxon>Sar</taxon>
        <taxon>Alveolata</taxon>
        <taxon>Apicomplexa</taxon>
        <taxon>Conoidasida</taxon>
        <taxon>Coccidia</taxon>
        <taxon>Eucoccidiorida</taxon>
        <taxon>Eimeriorina</taxon>
        <taxon>Eimeriidae</taxon>
        <taxon>Eimeria</taxon>
    </lineage>
</organism>
<dbReference type="AlphaFoldDB" id="U6GYY8"/>
<dbReference type="EMBL" id="HG673679">
    <property type="protein sequence ID" value="CDI84438.1"/>
    <property type="molecule type" value="Genomic_DNA"/>
</dbReference>
<dbReference type="OrthoDB" id="346771at2759"/>
<evidence type="ECO:0000313" key="3">
    <source>
        <dbReference type="Proteomes" id="UP000018050"/>
    </source>
</evidence>
<name>U6GYY8_EIMAC</name>
<evidence type="ECO:0000256" key="1">
    <source>
        <dbReference type="SAM" id="MobiDB-lite"/>
    </source>
</evidence>
<feature type="compositionally biased region" description="Basic and acidic residues" evidence="1">
    <location>
        <begin position="243"/>
        <end position="253"/>
    </location>
</feature>